<evidence type="ECO:0000256" key="2">
    <source>
        <dbReference type="ARBA" id="ARBA00007801"/>
    </source>
</evidence>
<evidence type="ECO:0000256" key="7">
    <source>
        <dbReference type="ARBA" id="ARBA00024806"/>
    </source>
</evidence>
<dbReference type="CDD" id="cd02979">
    <property type="entry name" value="PHOX_C"/>
    <property type="match status" value="1"/>
</dbReference>
<dbReference type="Pfam" id="PF07976">
    <property type="entry name" value="Phe_hydrox_dim"/>
    <property type="match status" value="1"/>
</dbReference>
<comment type="similarity">
    <text evidence="2">Belongs to the PheA/TfdB FAD monooxygenase family.</text>
</comment>
<dbReference type="InterPro" id="IPR002938">
    <property type="entry name" value="FAD-bd"/>
</dbReference>
<evidence type="ECO:0000259" key="8">
    <source>
        <dbReference type="Pfam" id="PF01494"/>
    </source>
</evidence>
<evidence type="ECO:0000256" key="5">
    <source>
        <dbReference type="ARBA" id="ARBA00022827"/>
    </source>
</evidence>
<dbReference type="Gene3D" id="3.50.50.60">
    <property type="entry name" value="FAD/NAD(P)-binding domain"/>
    <property type="match status" value="1"/>
</dbReference>
<evidence type="ECO:0000256" key="3">
    <source>
        <dbReference type="ARBA" id="ARBA00020059"/>
    </source>
</evidence>
<sequence>MQFHHHGYVSGDPKIEPAAGVGIDRTKELPDKIDVLVIGAGPAGMITAAQLAQFPNVEARLIDSRPERLAVANADGIQARSVETFQAFGFANAVMDEAYRITEMAVWRPDDDQPDNIVRASVPEDDPSGISEFPHLILNQVRVQDHLVDFMANSPARMQPNYGIEFISMEDSREGEYPLNVRVRYTAGEREGEERILKVKYVVGCDGAHSRVRKAIGRKMEGKQAAHAWGVMDVLAVTDFPDIRTKSIIQSKSGGNILHIPREGGHLFRMYVDLGEVPTDDESQEVRKTTFEQTLAKANEIMHPYSLDVRHVARYTVYEIGHRLTDKFDDVEDTTSHTPKVMIAGDACHTHSAKAGQGMNVSLQDGFNLGWKLGHVTSGLAPASILNTYSEERKEVARNLIDFDQKWSRLMGTRGEDFEDPKELEEFYVKTWEFPAGFMTQYQPSMITGSTTYQGMASGFPIGKRFHSAPVVRVADATPVELGHLASADGRWRIYAFADENHKALQEWAHWMEQSEHSPLKLYTPEGVDANTVFDVKAIYPQTHDQIEVMDAPAVFKPLVGPFELVNLENIFSVDAKASDIFEKRGIDRTAGAVVVVRPDQYVAHVLPLAEPELLASFFEQCMYPQK</sequence>
<dbReference type="InterPro" id="IPR038220">
    <property type="entry name" value="PHOX_C_sf"/>
</dbReference>
<dbReference type="PRINTS" id="PR00420">
    <property type="entry name" value="RNGMNOXGNASE"/>
</dbReference>
<dbReference type="SUPFAM" id="SSF51905">
    <property type="entry name" value="FAD/NAD(P)-binding domain"/>
    <property type="match status" value="1"/>
</dbReference>
<feature type="domain" description="Phenol hydroxylase-like C-terminal dimerisation" evidence="9">
    <location>
        <begin position="440"/>
        <end position="626"/>
    </location>
</feature>
<dbReference type="EMBL" id="CP119391">
    <property type="protein sequence ID" value="WNK20071.1"/>
    <property type="molecule type" value="Genomic_DNA"/>
</dbReference>
<dbReference type="InterPro" id="IPR036188">
    <property type="entry name" value="FAD/NAD-bd_sf"/>
</dbReference>
<keyword evidence="10" id="KW-0503">Monooxygenase</keyword>
<keyword evidence="11" id="KW-1185">Reference proteome</keyword>
<evidence type="ECO:0000256" key="1">
    <source>
        <dbReference type="ARBA" id="ARBA00001974"/>
    </source>
</evidence>
<dbReference type="SUPFAM" id="SSF54373">
    <property type="entry name" value="FAD-linked reductases, C-terminal domain"/>
    <property type="match status" value="1"/>
</dbReference>
<dbReference type="InterPro" id="IPR036249">
    <property type="entry name" value="Thioredoxin-like_sf"/>
</dbReference>
<gene>
    <name evidence="10" type="ORF">P1P91_14855</name>
</gene>
<reference evidence="10 11" key="1">
    <citation type="submission" date="2023-03" db="EMBL/GenBank/DDBJ databases">
        <title>Halomonas sp. nov., isolated from Korean tranditional fermented seafood 'Jeotgal'.</title>
        <authorList>
            <person name="Kim B."/>
            <person name="Shin N.-R."/>
        </authorList>
    </citation>
    <scope>NUCLEOTIDE SEQUENCE [LARGE SCALE GENOMIC DNA]</scope>
    <source>
        <strain evidence="10 11">SG2L-4</strain>
    </source>
</reference>
<organism evidence="10 11">
    <name type="scientific">Halomonas piscis</name>
    <dbReference type="NCBI Taxonomy" id="3031727"/>
    <lineage>
        <taxon>Bacteria</taxon>
        <taxon>Pseudomonadati</taxon>
        <taxon>Pseudomonadota</taxon>
        <taxon>Gammaproteobacteria</taxon>
        <taxon>Oceanospirillales</taxon>
        <taxon>Halomonadaceae</taxon>
        <taxon>Halomonas</taxon>
    </lineage>
</organism>
<dbReference type="RefSeq" id="WP_311883607.1">
    <property type="nucleotide sequence ID" value="NZ_CP119391.1"/>
</dbReference>
<dbReference type="PANTHER" id="PTHR43004">
    <property type="entry name" value="TRK SYSTEM POTASSIUM UPTAKE PROTEIN"/>
    <property type="match status" value="1"/>
</dbReference>
<keyword evidence="6" id="KW-0560">Oxidoreductase</keyword>
<evidence type="ECO:0000313" key="11">
    <source>
        <dbReference type="Proteomes" id="UP001301869"/>
    </source>
</evidence>
<evidence type="ECO:0000313" key="10">
    <source>
        <dbReference type="EMBL" id="WNK20071.1"/>
    </source>
</evidence>
<dbReference type="InterPro" id="IPR050641">
    <property type="entry name" value="RIFMO-like"/>
</dbReference>
<dbReference type="PANTHER" id="PTHR43004:SF19">
    <property type="entry name" value="BINDING MONOOXYGENASE, PUTATIVE (JCVI)-RELATED"/>
    <property type="match status" value="1"/>
</dbReference>
<proteinExistence type="inferred from homology"/>
<dbReference type="NCBIfam" id="NF006144">
    <property type="entry name" value="PRK08294.1"/>
    <property type="match status" value="1"/>
</dbReference>
<accession>A0ABY9YYZ5</accession>
<dbReference type="Gene3D" id="3.40.30.20">
    <property type="match status" value="1"/>
</dbReference>
<dbReference type="Proteomes" id="UP001301869">
    <property type="component" value="Chromosome"/>
</dbReference>
<dbReference type="Gene3D" id="3.30.9.10">
    <property type="entry name" value="D-Amino Acid Oxidase, subunit A, domain 2"/>
    <property type="match status" value="1"/>
</dbReference>
<feature type="domain" description="FAD-binding" evidence="8">
    <location>
        <begin position="33"/>
        <end position="403"/>
    </location>
</feature>
<keyword evidence="5" id="KW-0274">FAD</keyword>
<dbReference type="Pfam" id="PF01494">
    <property type="entry name" value="FAD_binding_3"/>
    <property type="match status" value="1"/>
</dbReference>
<dbReference type="InterPro" id="IPR012941">
    <property type="entry name" value="Phe_hydrox_C_dim_dom"/>
</dbReference>
<dbReference type="SUPFAM" id="SSF52833">
    <property type="entry name" value="Thioredoxin-like"/>
    <property type="match status" value="1"/>
</dbReference>
<dbReference type="GO" id="GO:0004497">
    <property type="term" value="F:monooxygenase activity"/>
    <property type="evidence" value="ECO:0007669"/>
    <property type="project" value="UniProtKB-KW"/>
</dbReference>
<comment type="function">
    <text evidence="7">Serves to protect the cell against DNA damage by alkyl hydroperoxides. It can use either NADH or NADPH as electron donor for direct reduction of redox dyes or of alkyl hydroperoxides when combined with the AhpC protein.</text>
</comment>
<keyword evidence="4" id="KW-0285">Flavoprotein</keyword>
<evidence type="ECO:0000256" key="4">
    <source>
        <dbReference type="ARBA" id="ARBA00022630"/>
    </source>
</evidence>
<evidence type="ECO:0000256" key="6">
    <source>
        <dbReference type="ARBA" id="ARBA00023002"/>
    </source>
</evidence>
<evidence type="ECO:0000259" key="9">
    <source>
        <dbReference type="Pfam" id="PF07976"/>
    </source>
</evidence>
<protein>
    <recommendedName>
        <fullName evidence="3">Alkyl hydroperoxide reductase subunit F</fullName>
    </recommendedName>
</protein>
<comment type="cofactor">
    <cofactor evidence="1">
        <name>FAD</name>
        <dbReference type="ChEBI" id="CHEBI:57692"/>
    </cofactor>
</comment>
<name>A0ABY9YYZ5_9GAMM</name>